<protein>
    <submittedName>
        <fullName evidence="2">Uncharacterized protein</fullName>
    </submittedName>
</protein>
<proteinExistence type="predicted"/>
<dbReference type="Proteomes" id="UP000685013">
    <property type="component" value="Chromosome 20"/>
</dbReference>
<reference evidence="2 3" key="1">
    <citation type="journal article" date="2021" name="Hortic Res">
        <title>The domestication of Cucurbita argyrosperma as revealed by the genome of its wild relative.</title>
        <authorList>
            <person name="Barrera-Redondo J."/>
            <person name="Sanchez-de la Vega G."/>
            <person name="Aguirre-Liguori J.A."/>
            <person name="Castellanos-Morales G."/>
            <person name="Gutierrez-Guerrero Y.T."/>
            <person name="Aguirre-Dugua X."/>
            <person name="Aguirre-Planter E."/>
            <person name="Tenaillon M.I."/>
            <person name="Lira-Saade R."/>
            <person name="Eguiarte L.E."/>
        </authorList>
    </citation>
    <scope>NUCLEOTIDE SEQUENCE [LARGE SCALE GENOMIC DNA]</scope>
    <source>
        <strain evidence="2">JBR-2021</strain>
    </source>
</reference>
<evidence type="ECO:0000313" key="2">
    <source>
        <dbReference type="EMBL" id="KAG6570710.1"/>
    </source>
</evidence>
<evidence type="ECO:0000313" key="3">
    <source>
        <dbReference type="Proteomes" id="UP000685013"/>
    </source>
</evidence>
<accession>A0AAV6LUX6</accession>
<name>A0AAV6LUX6_9ROSI</name>
<evidence type="ECO:0000256" key="1">
    <source>
        <dbReference type="SAM" id="MobiDB-lite"/>
    </source>
</evidence>
<feature type="region of interest" description="Disordered" evidence="1">
    <location>
        <begin position="32"/>
        <end position="73"/>
    </location>
</feature>
<sequence>MEQFEDPKEDKFEILLSTLELRLPLSSFCLRPEEEEDNDEARPDDLVKTPRSLEPAAILECPPPPRKPRRLPSVRKRKAGGRLTFMPHDYVFGEMKSLEVLFPSNLFDVGFPGSSKNQLSRHFIEHLACTHMAQQGEGWPLGLQPLNVRVGVPGNRDCLGSVSFNTLMTASPVSFTDSSTDLDTESTGSFFHDNTITLGSLIGVSNILELSRRSIRGRRTESTNGKRSNARSRTWLFFLCSRESTDVDSIDNSPSLGHFLAEERRAADENRRNQGLELELELAESAPEPNSLFINGCVAPPQCSLDSDAESGRNGGTEPANDSRVALLCACICGH</sequence>
<dbReference type="InterPro" id="IPR040344">
    <property type="entry name" value="At3g17950-like"/>
</dbReference>
<gene>
    <name evidence="2" type="ORF">SDJN03_29625</name>
</gene>
<organism evidence="2 3">
    <name type="scientific">Cucurbita argyrosperma subsp. sororia</name>
    <dbReference type="NCBI Taxonomy" id="37648"/>
    <lineage>
        <taxon>Eukaryota</taxon>
        <taxon>Viridiplantae</taxon>
        <taxon>Streptophyta</taxon>
        <taxon>Embryophyta</taxon>
        <taxon>Tracheophyta</taxon>
        <taxon>Spermatophyta</taxon>
        <taxon>Magnoliopsida</taxon>
        <taxon>eudicotyledons</taxon>
        <taxon>Gunneridae</taxon>
        <taxon>Pentapetalae</taxon>
        <taxon>rosids</taxon>
        <taxon>fabids</taxon>
        <taxon>Cucurbitales</taxon>
        <taxon>Cucurbitaceae</taxon>
        <taxon>Cucurbiteae</taxon>
        <taxon>Cucurbita</taxon>
    </lineage>
</organism>
<dbReference type="PANTHER" id="PTHR33544">
    <property type="entry name" value="DUF4005 DOMAIN-CONTAINING PROTEIN-RELATED"/>
    <property type="match status" value="1"/>
</dbReference>
<keyword evidence="3" id="KW-1185">Reference proteome</keyword>
<dbReference type="AlphaFoldDB" id="A0AAV6LUX6"/>
<dbReference type="PANTHER" id="PTHR33544:SF5">
    <property type="entry name" value="DUF4005 DOMAIN-CONTAINING PROTEIN"/>
    <property type="match status" value="1"/>
</dbReference>
<comment type="caution">
    <text evidence="2">The sequence shown here is derived from an EMBL/GenBank/DDBJ whole genome shotgun (WGS) entry which is preliminary data.</text>
</comment>
<dbReference type="EMBL" id="JAGKQH010000020">
    <property type="protein sequence ID" value="KAG6570710.1"/>
    <property type="molecule type" value="Genomic_DNA"/>
</dbReference>
<feature type="non-terminal residue" evidence="2">
    <location>
        <position position="1"/>
    </location>
</feature>